<accession>E1ZGT1</accession>
<dbReference type="GeneID" id="17354510"/>
<evidence type="ECO:0000313" key="2">
    <source>
        <dbReference type="Proteomes" id="UP000008141"/>
    </source>
</evidence>
<dbReference type="AlphaFoldDB" id="E1ZGT1"/>
<name>E1ZGT1_CHLVA</name>
<dbReference type="InParanoid" id="E1ZGT1"/>
<gene>
    <name evidence="1" type="ORF">CHLNCDRAFT_134796</name>
</gene>
<dbReference type="OrthoDB" id="2262258at2759"/>
<dbReference type="RefSeq" id="XP_005847094.1">
    <property type="nucleotide sequence ID" value="XM_005847032.1"/>
</dbReference>
<protein>
    <submittedName>
        <fullName evidence="1">Expressed protein</fullName>
    </submittedName>
</protein>
<proteinExistence type="predicted"/>
<evidence type="ECO:0000313" key="1">
    <source>
        <dbReference type="EMBL" id="EFN54992.1"/>
    </source>
</evidence>
<sequence length="97" mass="9752">MSMTTQLVVKAVGGRAAGEVDLAALVQASLVQLFGSIGGAIPLEFESITSGSGAEGVVTVDKRDEAKLRSALALVSSYGGKSLRLEVTEADAAGGSR</sequence>
<dbReference type="EMBL" id="GL433846">
    <property type="protein sequence ID" value="EFN54992.1"/>
    <property type="molecule type" value="Genomic_DNA"/>
</dbReference>
<organism evidence="2">
    <name type="scientific">Chlorella variabilis</name>
    <name type="common">Green alga</name>
    <dbReference type="NCBI Taxonomy" id="554065"/>
    <lineage>
        <taxon>Eukaryota</taxon>
        <taxon>Viridiplantae</taxon>
        <taxon>Chlorophyta</taxon>
        <taxon>core chlorophytes</taxon>
        <taxon>Trebouxiophyceae</taxon>
        <taxon>Chlorellales</taxon>
        <taxon>Chlorellaceae</taxon>
        <taxon>Chlorella clade</taxon>
        <taxon>Chlorella</taxon>
    </lineage>
</organism>
<reference evidence="1 2" key="1">
    <citation type="journal article" date="2010" name="Plant Cell">
        <title>The Chlorella variabilis NC64A genome reveals adaptation to photosymbiosis, coevolution with viruses, and cryptic sex.</title>
        <authorList>
            <person name="Blanc G."/>
            <person name="Duncan G."/>
            <person name="Agarkova I."/>
            <person name="Borodovsky M."/>
            <person name="Gurnon J."/>
            <person name="Kuo A."/>
            <person name="Lindquist E."/>
            <person name="Lucas S."/>
            <person name="Pangilinan J."/>
            <person name="Polle J."/>
            <person name="Salamov A."/>
            <person name="Terry A."/>
            <person name="Yamada T."/>
            <person name="Dunigan D.D."/>
            <person name="Grigoriev I.V."/>
            <person name="Claverie J.M."/>
            <person name="Van Etten J.L."/>
        </authorList>
    </citation>
    <scope>NUCLEOTIDE SEQUENCE [LARGE SCALE GENOMIC DNA]</scope>
    <source>
        <strain evidence="1 2">NC64A</strain>
    </source>
</reference>
<dbReference type="KEGG" id="cvr:CHLNCDRAFT_134796"/>
<keyword evidence="2" id="KW-1185">Reference proteome</keyword>
<dbReference type="Proteomes" id="UP000008141">
    <property type="component" value="Unassembled WGS sequence"/>
</dbReference>